<dbReference type="AlphaFoldDB" id="A0A8H7BI14"/>
<evidence type="ECO:0000313" key="1">
    <source>
        <dbReference type="EMBL" id="KAF7722818.1"/>
    </source>
</evidence>
<organism evidence="1 2">
    <name type="scientific">Apophysomyces ossiformis</name>
    <dbReference type="NCBI Taxonomy" id="679940"/>
    <lineage>
        <taxon>Eukaryota</taxon>
        <taxon>Fungi</taxon>
        <taxon>Fungi incertae sedis</taxon>
        <taxon>Mucoromycota</taxon>
        <taxon>Mucoromycotina</taxon>
        <taxon>Mucoromycetes</taxon>
        <taxon>Mucorales</taxon>
        <taxon>Mucorineae</taxon>
        <taxon>Mucoraceae</taxon>
        <taxon>Apophysomyces</taxon>
    </lineage>
</organism>
<evidence type="ECO:0008006" key="3">
    <source>
        <dbReference type="Google" id="ProtNLM"/>
    </source>
</evidence>
<accession>A0A8H7BI14</accession>
<keyword evidence="2" id="KW-1185">Reference proteome</keyword>
<comment type="caution">
    <text evidence="1">The sequence shown here is derived from an EMBL/GenBank/DDBJ whole genome shotgun (WGS) entry which is preliminary data.</text>
</comment>
<dbReference type="EMBL" id="JABAYA010000175">
    <property type="protein sequence ID" value="KAF7722818.1"/>
    <property type="molecule type" value="Genomic_DNA"/>
</dbReference>
<name>A0A8H7BI14_9FUNG</name>
<reference evidence="1" key="1">
    <citation type="submission" date="2020-01" db="EMBL/GenBank/DDBJ databases">
        <title>Genome Sequencing of Three Apophysomyces-Like Fungal Strains Confirms a Novel Fungal Genus in the Mucoromycota with divergent Burkholderia-like Endosymbiotic Bacteria.</title>
        <authorList>
            <person name="Stajich J.E."/>
            <person name="Macias A.M."/>
            <person name="Carter-House D."/>
            <person name="Lovett B."/>
            <person name="Kasson L.R."/>
            <person name="Berry K."/>
            <person name="Grigoriev I."/>
            <person name="Chang Y."/>
            <person name="Spatafora J."/>
            <person name="Kasson M.T."/>
        </authorList>
    </citation>
    <scope>NUCLEOTIDE SEQUENCE</scope>
    <source>
        <strain evidence="1">NRRL A-21654</strain>
    </source>
</reference>
<gene>
    <name evidence="1" type="ORF">EC973_002663</name>
</gene>
<protein>
    <recommendedName>
        <fullName evidence="3">Galactose oxidase</fullName>
    </recommendedName>
</protein>
<dbReference type="OrthoDB" id="2363417at2759"/>
<evidence type="ECO:0000313" key="2">
    <source>
        <dbReference type="Proteomes" id="UP000605846"/>
    </source>
</evidence>
<sequence length="119" mass="13225">MVELSTSVSLAASRETSWSMFIAGSGVPTTLSDHYWLDLSRNFSTDEAQSKWKRLATTGNYQLEPNAYFSMNALESTNSYIIHGGIGYNNDVPLINQTIVYYADVDRWETLGSSGVNQV</sequence>
<proteinExistence type="predicted"/>
<dbReference type="Proteomes" id="UP000605846">
    <property type="component" value="Unassembled WGS sequence"/>
</dbReference>